<evidence type="ECO:0000313" key="3">
    <source>
        <dbReference type="Proteomes" id="UP000182235"/>
    </source>
</evidence>
<proteinExistence type="predicted"/>
<dbReference type="InterPro" id="IPR011990">
    <property type="entry name" value="TPR-like_helical_dom_sf"/>
</dbReference>
<dbReference type="EMBL" id="LGRN01000137">
    <property type="protein sequence ID" value="OJD15805.1"/>
    <property type="molecule type" value="Genomic_DNA"/>
</dbReference>
<sequence>MVDNARTRPLSSGSSDDLIPTANVDSNADNNEDDNFDIQSSEFLRVLSGVAVATKTPAINIEPVARWASSFGIENDDRAGSLFFRVWKAGIESNFLKHEKSLQIANLTLGVTFLRERSRRAEGVVSATHLALTWDLIHGALTSPRLTQPLGSASRSAQGFLAVPLCSLVQDGNIDELFRLHVWLPDGQRGDPNFSIHSHQPFAQSWILAGEGKNHSYVVKPTADSADATHAEYELAWNDGRVTDTTYKTHQMSSTVVNTRDLVHATSTQSAVHTRGMTYSISEATFHRTEVAPDAFHATLFFFDCRGGFVKDARVLGPKDVESKTQWRDAAGAKATSLASMVNAVRSWETFILQGQYHAQRAEWEHALREFNTALNICESVENFPNAAHYRHLVLGELGNTNRRFGRYERAKEILERALEEMGPSLQRVEFSGELGVVYRHMNLLEEAKNAFQIQYNTAKQLQFKRAMCRAVGNLGMTNYQLSQKIGDEVLLEMAIAQLSERVQSARDIKKAINFQQTDTPTNLQWLKVATTWEAIGLSRLSLCYAAQGNAKQAISAASESLSIGNRSEDSTVVAMSRLFYGRALLLDGQLEEALKQFNPRTMCTPAIALCKEPSEEHRQYLRELVEVGVDMDLVDEQGYTALDYAVFNGDTATEELVLEGLRRNLKGDLERELVERQAEARIRKGYRELFQEKMRPALLSGNELKYLRRMYADELAADDEKRQMFDGLKIMSFMDFSRFGKLPRSSDNLAQQFLSKLDGGDRVDTVEFVIFFSYRWINQETGASSPDDIKNTQYRRMIDAAEQFLKLHPSVNREGLGIWIDHACINQEDPAAGVSALPMILVQCDAVISIFDDTYHQRAWCSVEVMMVQTLRKSYGQHLWYEQVLTPHSQGDADAPESENGKWVLREGPVELEIAMAEKQLTFEEDRTKVLFLERQSRLLG</sequence>
<name>A0A1J9QKS9_9EURO</name>
<dbReference type="Gene3D" id="1.25.40.10">
    <property type="entry name" value="Tetratricopeptide repeat domain"/>
    <property type="match status" value="1"/>
</dbReference>
<dbReference type="OrthoDB" id="423576at2759"/>
<evidence type="ECO:0000256" key="1">
    <source>
        <dbReference type="SAM" id="MobiDB-lite"/>
    </source>
</evidence>
<dbReference type="VEuPathDB" id="FungiDB:AJ78_03985"/>
<evidence type="ECO:0000313" key="2">
    <source>
        <dbReference type="EMBL" id="OJD15805.1"/>
    </source>
</evidence>
<dbReference type="SUPFAM" id="SSF48452">
    <property type="entry name" value="TPR-like"/>
    <property type="match status" value="2"/>
</dbReference>
<reference evidence="2 3" key="1">
    <citation type="submission" date="2015-07" db="EMBL/GenBank/DDBJ databases">
        <title>Emmonsia species relationships and genome sequence.</title>
        <authorList>
            <consortium name="The Broad Institute Genomics Platform"/>
            <person name="Cuomo C.A."/>
            <person name="Munoz J.F."/>
            <person name="Imamovic A."/>
            <person name="Priest M.E."/>
            <person name="Young S."/>
            <person name="Clay O.K."/>
            <person name="McEwen J.G."/>
        </authorList>
    </citation>
    <scope>NUCLEOTIDE SEQUENCE [LARGE SCALE GENOMIC DNA]</scope>
    <source>
        <strain evidence="2 3">UAMH 9510</strain>
    </source>
</reference>
<feature type="region of interest" description="Disordered" evidence="1">
    <location>
        <begin position="1"/>
        <end position="32"/>
    </location>
</feature>
<accession>A0A1J9QKS9</accession>
<dbReference type="Proteomes" id="UP000182235">
    <property type="component" value="Unassembled WGS sequence"/>
</dbReference>
<organism evidence="2 3">
    <name type="scientific">Emergomyces pasteurianus Ep9510</name>
    <dbReference type="NCBI Taxonomy" id="1447872"/>
    <lineage>
        <taxon>Eukaryota</taxon>
        <taxon>Fungi</taxon>
        <taxon>Dikarya</taxon>
        <taxon>Ascomycota</taxon>
        <taxon>Pezizomycotina</taxon>
        <taxon>Eurotiomycetes</taxon>
        <taxon>Eurotiomycetidae</taxon>
        <taxon>Onygenales</taxon>
        <taxon>Ajellomycetaceae</taxon>
        <taxon>Emergomyces</taxon>
    </lineage>
</organism>
<comment type="caution">
    <text evidence="2">The sequence shown here is derived from an EMBL/GenBank/DDBJ whole genome shotgun (WGS) entry which is preliminary data.</text>
</comment>
<protein>
    <submittedName>
        <fullName evidence="2">Uncharacterized protein</fullName>
    </submittedName>
</protein>
<dbReference type="SMART" id="SM00028">
    <property type="entry name" value="TPR"/>
    <property type="match status" value="4"/>
</dbReference>
<keyword evidence="3" id="KW-1185">Reference proteome</keyword>
<dbReference type="SUPFAM" id="SSF48403">
    <property type="entry name" value="Ankyrin repeat"/>
    <property type="match status" value="1"/>
</dbReference>
<dbReference type="AlphaFoldDB" id="A0A1J9QKS9"/>
<dbReference type="InterPro" id="IPR019734">
    <property type="entry name" value="TPR_rpt"/>
</dbReference>
<dbReference type="InterPro" id="IPR036770">
    <property type="entry name" value="Ankyrin_rpt-contain_sf"/>
</dbReference>
<gene>
    <name evidence="2" type="ORF">AJ78_03985</name>
</gene>